<evidence type="ECO:0008006" key="5">
    <source>
        <dbReference type="Google" id="ProtNLM"/>
    </source>
</evidence>
<feature type="signal peptide" evidence="2">
    <location>
        <begin position="1"/>
        <end position="20"/>
    </location>
</feature>
<proteinExistence type="predicted"/>
<evidence type="ECO:0000256" key="2">
    <source>
        <dbReference type="SAM" id="SignalP"/>
    </source>
</evidence>
<feature type="chain" id="PRO_5034131440" description="Mid2 domain-containing protein" evidence="2">
    <location>
        <begin position="21"/>
        <end position="371"/>
    </location>
</feature>
<protein>
    <recommendedName>
        <fullName evidence="5">Mid2 domain-containing protein</fullName>
    </recommendedName>
</protein>
<accession>A0A8E2JSE5</accession>
<keyword evidence="1" id="KW-1133">Transmembrane helix</keyword>
<sequence length="371" mass="39126">MATTNAVLFSIFALLVPCLTQMITARAKLPHDEPLTSPDVLSLELEDFSLSNITLVNQPSNAAFPSIRLTNQNRIPRGAGNPLRRRDNCCFPSASDAYCTATGSAASTFYTSVDDTQTTTEILSSTDVVTESNVATATAVDIVTVGGRTANKARRWFSSNTANPPSGPSSVASLTSTAASLSTTKNIPKERQQYAISPHTTSNPLFARSIFPKLSNFFLAKRQIILIHIASTQMIYNTIVVNITSTISYTDIQTTTTTEYITTTLALDAKTTIHITSTTTLNSASAATSTNTQAGGGGGSASLSTGAQAGIGVGTAAGSLIICTVLIIFIRRRRKREKEKVAQMTGSAVVAAIAATSGRPPNGVSLYYHNS</sequence>
<evidence type="ECO:0000313" key="4">
    <source>
        <dbReference type="Proteomes" id="UP000250140"/>
    </source>
</evidence>
<feature type="transmembrane region" description="Helical" evidence="1">
    <location>
        <begin position="309"/>
        <end position="330"/>
    </location>
</feature>
<name>A0A8E2JSE5_9PEZI</name>
<keyword evidence="1" id="KW-0812">Transmembrane</keyword>
<evidence type="ECO:0000313" key="3">
    <source>
        <dbReference type="EMBL" id="OCL07682.1"/>
    </source>
</evidence>
<dbReference type="Proteomes" id="UP000250140">
    <property type="component" value="Unassembled WGS sequence"/>
</dbReference>
<dbReference type="EMBL" id="KV749815">
    <property type="protein sequence ID" value="OCL07682.1"/>
    <property type="molecule type" value="Genomic_DNA"/>
</dbReference>
<dbReference type="AlphaFoldDB" id="A0A8E2JSE5"/>
<keyword evidence="1" id="KW-0472">Membrane</keyword>
<reference evidence="3 4" key="1">
    <citation type="journal article" date="2016" name="Nat. Commun.">
        <title>Ectomycorrhizal ecology is imprinted in the genome of the dominant symbiotic fungus Cenococcum geophilum.</title>
        <authorList>
            <consortium name="DOE Joint Genome Institute"/>
            <person name="Peter M."/>
            <person name="Kohler A."/>
            <person name="Ohm R.A."/>
            <person name="Kuo A."/>
            <person name="Krutzmann J."/>
            <person name="Morin E."/>
            <person name="Arend M."/>
            <person name="Barry K.W."/>
            <person name="Binder M."/>
            <person name="Choi C."/>
            <person name="Clum A."/>
            <person name="Copeland A."/>
            <person name="Grisel N."/>
            <person name="Haridas S."/>
            <person name="Kipfer T."/>
            <person name="LaButti K."/>
            <person name="Lindquist E."/>
            <person name="Lipzen A."/>
            <person name="Maire R."/>
            <person name="Meier B."/>
            <person name="Mihaltcheva S."/>
            <person name="Molinier V."/>
            <person name="Murat C."/>
            <person name="Poggeler S."/>
            <person name="Quandt C.A."/>
            <person name="Sperisen C."/>
            <person name="Tritt A."/>
            <person name="Tisserant E."/>
            <person name="Crous P.W."/>
            <person name="Henrissat B."/>
            <person name="Nehls U."/>
            <person name="Egli S."/>
            <person name="Spatafora J.W."/>
            <person name="Grigoriev I.V."/>
            <person name="Martin F.M."/>
        </authorList>
    </citation>
    <scope>NUCLEOTIDE SEQUENCE [LARGE SCALE GENOMIC DNA]</scope>
    <source>
        <strain evidence="3 4">CBS 207.34</strain>
    </source>
</reference>
<keyword evidence="4" id="KW-1185">Reference proteome</keyword>
<keyword evidence="2" id="KW-0732">Signal</keyword>
<organism evidence="3 4">
    <name type="scientific">Glonium stellatum</name>
    <dbReference type="NCBI Taxonomy" id="574774"/>
    <lineage>
        <taxon>Eukaryota</taxon>
        <taxon>Fungi</taxon>
        <taxon>Dikarya</taxon>
        <taxon>Ascomycota</taxon>
        <taxon>Pezizomycotina</taxon>
        <taxon>Dothideomycetes</taxon>
        <taxon>Pleosporomycetidae</taxon>
        <taxon>Gloniales</taxon>
        <taxon>Gloniaceae</taxon>
        <taxon>Glonium</taxon>
    </lineage>
</organism>
<gene>
    <name evidence="3" type="ORF">AOQ84DRAFT_377465</name>
</gene>
<evidence type="ECO:0000256" key="1">
    <source>
        <dbReference type="SAM" id="Phobius"/>
    </source>
</evidence>